<dbReference type="EMBL" id="JACXVP010000011">
    <property type="protein sequence ID" value="KAG5576975.1"/>
    <property type="molecule type" value="Genomic_DNA"/>
</dbReference>
<dbReference type="OrthoDB" id="1315740at2759"/>
<name>A0A9J5WP63_SOLCO</name>
<protein>
    <submittedName>
        <fullName evidence="1">Uncharacterized protein</fullName>
    </submittedName>
</protein>
<dbReference type="Proteomes" id="UP000824120">
    <property type="component" value="Chromosome 11"/>
</dbReference>
<comment type="caution">
    <text evidence="1">The sequence shown here is derived from an EMBL/GenBank/DDBJ whole genome shotgun (WGS) entry which is preliminary data.</text>
</comment>
<gene>
    <name evidence="1" type="ORF">H5410_057109</name>
</gene>
<reference evidence="1 2" key="1">
    <citation type="submission" date="2020-09" db="EMBL/GenBank/DDBJ databases">
        <title>De no assembly of potato wild relative species, Solanum commersonii.</title>
        <authorList>
            <person name="Cho K."/>
        </authorList>
    </citation>
    <scope>NUCLEOTIDE SEQUENCE [LARGE SCALE GENOMIC DNA]</scope>
    <source>
        <strain evidence="1">LZ3.2</strain>
        <tissue evidence="1">Leaf</tissue>
    </source>
</reference>
<accession>A0A9J5WP63</accession>
<proteinExistence type="predicted"/>
<organism evidence="1 2">
    <name type="scientific">Solanum commersonii</name>
    <name type="common">Commerson's wild potato</name>
    <name type="synonym">Commerson's nightshade</name>
    <dbReference type="NCBI Taxonomy" id="4109"/>
    <lineage>
        <taxon>Eukaryota</taxon>
        <taxon>Viridiplantae</taxon>
        <taxon>Streptophyta</taxon>
        <taxon>Embryophyta</taxon>
        <taxon>Tracheophyta</taxon>
        <taxon>Spermatophyta</taxon>
        <taxon>Magnoliopsida</taxon>
        <taxon>eudicotyledons</taxon>
        <taxon>Gunneridae</taxon>
        <taxon>Pentapetalae</taxon>
        <taxon>asterids</taxon>
        <taxon>lamiids</taxon>
        <taxon>Solanales</taxon>
        <taxon>Solanaceae</taxon>
        <taxon>Solanoideae</taxon>
        <taxon>Solaneae</taxon>
        <taxon>Solanum</taxon>
    </lineage>
</organism>
<evidence type="ECO:0000313" key="2">
    <source>
        <dbReference type="Proteomes" id="UP000824120"/>
    </source>
</evidence>
<sequence>MERRSDIHPREKNEDLVDFGGCFGGRGVWLAGFLVVDLLRKTERQWWSLVVMLAGKNGSFVVVCCCWRELLAATVKKRSVGSGDCRKKKKINGILVVDSPKFGEIR</sequence>
<dbReference type="AlphaFoldDB" id="A0A9J5WP63"/>
<evidence type="ECO:0000313" key="1">
    <source>
        <dbReference type="EMBL" id="KAG5576975.1"/>
    </source>
</evidence>
<keyword evidence="2" id="KW-1185">Reference proteome</keyword>